<reference evidence="2" key="1">
    <citation type="submission" date="2016-06" db="EMBL/GenBank/DDBJ databases">
        <authorList>
            <person name="Petersen J."/>
            <person name="Sayavedra L."/>
        </authorList>
    </citation>
    <scope>NUCLEOTIDE SEQUENCE [LARGE SCALE GENOMIC DNA]</scope>
    <source>
        <strain evidence="2">BazSymB</strain>
    </source>
</reference>
<dbReference type="Proteomes" id="UP000198559">
    <property type="component" value="Unassembled WGS sequence"/>
</dbReference>
<evidence type="ECO:0000313" key="1">
    <source>
        <dbReference type="EMBL" id="SEH79685.1"/>
    </source>
</evidence>
<proteinExistence type="predicted"/>
<gene>
    <name evidence="1" type="ORF">BAZSYMB_SCAFFOLD00056_0</name>
</gene>
<evidence type="ECO:0000313" key="2">
    <source>
        <dbReference type="Proteomes" id="UP000198559"/>
    </source>
</evidence>
<organism evidence="1 2">
    <name type="scientific">Bathymodiolus azoricus thioautotrophic gill symbiont</name>
    <dbReference type="NCBI Taxonomy" id="235205"/>
    <lineage>
        <taxon>Bacteria</taxon>
        <taxon>Pseudomonadati</taxon>
        <taxon>Pseudomonadota</taxon>
        <taxon>Gammaproteobacteria</taxon>
        <taxon>sulfur-oxidizing symbionts</taxon>
    </lineage>
</organism>
<dbReference type="STRING" id="235205.BAZSYMB_SCAFFOLD00056_0"/>
<sequence length="53" mass="6109">MNLFELNNGINPAEKLLLHSINVRNKSIDDVAKELRLLIEIDLEKQRTCKFAS</sequence>
<protein>
    <submittedName>
        <fullName evidence="1">Uncharacterized protein</fullName>
    </submittedName>
</protein>
<name>A0A1H6KUU9_9GAMM</name>
<dbReference type="AlphaFoldDB" id="A0A1H6KUU9"/>
<accession>A0A1H6KUU9</accession>
<dbReference type="EMBL" id="CVUD02000147">
    <property type="protein sequence ID" value="SEH79685.1"/>
    <property type="molecule type" value="Genomic_DNA"/>
</dbReference>